<sequence length="37" mass="4125">MANPFGLPTTLLRGKTCCVSHKKWGGMKSMWPSRDCV</sequence>
<proteinExistence type="predicted"/>
<dbReference type="EMBL" id="MF621618">
    <property type="protein sequence ID" value="AVE26315.1"/>
    <property type="molecule type" value="Genomic_DNA"/>
</dbReference>
<keyword evidence="1" id="KW-0614">Plasmid</keyword>
<geneLocation type="plasmid" evidence="1">
    <name>pAsaXII</name>
</geneLocation>
<organism evidence="1">
    <name type="scientific">Aeromonas salmonicida subsp. salmonicida</name>
    <dbReference type="NCBI Taxonomy" id="29491"/>
    <lineage>
        <taxon>Bacteria</taxon>
        <taxon>Pseudomonadati</taxon>
        <taxon>Pseudomonadota</taxon>
        <taxon>Gammaproteobacteria</taxon>
        <taxon>Aeromonadales</taxon>
        <taxon>Aeromonadaceae</taxon>
        <taxon>Aeromonas</taxon>
    </lineage>
</organism>
<dbReference type="AlphaFoldDB" id="A0A343UNJ8"/>
<protein>
    <submittedName>
        <fullName evidence="1">Uncharacterized protein</fullName>
    </submittedName>
</protein>
<name>A0A343UNJ8_AERSS</name>
<accession>A0A343UNJ8</accession>
<evidence type="ECO:0000313" key="1">
    <source>
        <dbReference type="EMBL" id="AVE26315.1"/>
    </source>
</evidence>
<reference evidence="1" key="1">
    <citation type="journal article" date="2017" name="Front. Genet.">
        <title>The Role for the Small Cryptic Plasmids As Moldable Vectors for Genetic Innovation in Aeromonas salmonicida subsp. salmonicida.</title>
        <authorList>
            <person name="Attere S.A."/>
            <person name="Vincent A.T."/>
            <person name="Paccaud M."/>
            <person name="Frenette M."/>
            <person name="Charette S.J."/>
        </authorList>
    </citation>
    <scope>NUCLEOTIDE SEQUENCE</scope>
    <source>
        <strain evidence="1">HER1084</strain>
        <plasmid evidence="1">pAsaXII</plasmid>
    </source>
</reference>